<evidence type="ECO:0000256" key="1">
    <source>
        <dbReference type="SAM" id="MobiDB-lite"/>
    </source>
</evidence>
<dbReference type="SUPFAM" id="SSF46785">
    <property type="entry name" value="Winged helix' DNA-binding domain"/>
    <property type="match status" value="1"/>
</dbReference>
<feature type="region of interest" description="Disordered" evidence="1">
    <location>
        <begin position="140"/>
        <end position="163"/>
    </location>
</feature>
<dbReference type="OrthoDB" id="9808360at2"/>
<dbReference type="InterPro" id="IPR000944">
    <property type="entry name" value="Tscrpt_reg_Rrf2"/>
</dbReference>
<name>A0A1H0S788_9ACTN</name>
<evidence type="ECO:0000313" key="3">
    <source>
        <dbReference type="Proteomes" id="UP000199497"/>
    </source>
</evidence>
<protein>
    <submittedName>
        <fullName evidence="2">Rrf2 family protein</fullName>
    </submittedName>
</protein>
<proteinExistence type="predicted"/>
<dbReference type="GO" id="GO:0003700">
    <property type="term" value="F:DNA-binding transcription factor activity"/>
    <property type="evidence" value="ECO:0007669"/>
    <property type="project" value="TreeGrafter"/>
</dbReference>
<dbReference type="GO" id="GO:0005829">
    <property type="term" value="C:cytosol"/>
    <property type="evidence" value="ECO:0007669"/>
    <property type="project" value="TreeGrafter"/>
</dbReference>
<dbReference type="EMBL" id="FNJR01000003">
    <property type="protein sequence ID" value="SDP37623.1"/>
    <property type="molecule type" value="Genomic_DNA"/>
</dbReference>
<dbReference type="Proteomes" id="UP000199497">
    <property type="component" value="Unassembled WGS sequence"/>
</dbReference>
<dbReference type="RefSeq" id="WP_092599492.1">
    <property type="nucleotide sequence ID" value="NZ_FNJR01000003.1"/>
</dbReference>
<evidence type="ECO:0000313" key="2">
    <source>
        <dbReference type="EMBL" id="SDP37623.1"/>
    </source>
</evidence>
<keyword evidence="3" id="KW-1185">Reference proteome</keyword>
<dbReference type="AlphaFoldDB" id="A0A1H0S788"/>
<feature type="compositionally biased region" description="Basic and acidic residues" evidence="1">
    <location>
        <begin position="152"/>
        <end position="163"/>
    </location>
</feature>
<organism evidence="2 3">
    <name type="scientific">Actinopolyspora xinjiangensis</name>
    <dbReference type="NCBI Taxonomy" id="405564"/>
    <lineage>
        <taxon>Bacteria</taxon>
        <taxon>Bacillati</taxon>
        <taxon>Actinomycetota</taxon>
        <taxon>Actinomycetes</taxon>
        <taxon>Actinopolysporales</taxon>
        <taxon>Actinopolysporaceae</taxon>
        <taxon>Actinopolyspora</taxon>
    </lineage>
</organism>
<reference evidence="3" key="1">
    <citation type="submission" date="2016-10" db="EMBL/GenBank/DDBJ databases">
        <authorList>
            <person name="Varghese N."/>
            <person name="Submissions S."/>
        </authorList>
    </citation>
    <scope>NUCLEOTIDE SEQUENCE [LARGE SCALE GENOMIC DNA]</scope>
    <source>
        <strain evidence="3">DSM 46732</strain>
    </source>
</reference>
<dbReference type="PANTHER" id="PTHR33221">
    <property type="entry name" value="WINGED HELIX-TURN-HELIX TRANSCRIPTIONAL REGULATOR, RRF2 FAMILY"/>
    <property type="match status" value="1"/>
</dbReference>
<dbReference type="Gene3D" id="1.10.10.10">
    <property type="entry name" value="Winged helix-like DNA-binding domain superfamily/Winged helix DNA-binding domain"/>
    <property type="match status" value="1"/>
</dbReference>
<gene>
    <name evidence="2" type="ORF">SAMN04487905_103416</name>
</gene>
<sequence length="163" mass="17772">MLDIRFSSALMAMLILALAEEEGNPTLSSAQLAERMGTNASLVRKLVLPLARAELVVCSKGRTGGTRLARSPEEITLAEVYRCSSGDKPLWNCRSGDEHDCRVAANTQAYFAELTREAERAVLDALGDRTLADGVRELRRLDREGNPSGDDAGLREVASPDRR</sequence>
<dbReference type="InterPro" id="IPR036390">
    <property type="entry name" value="WH_DNA-bd_sf"/>
</dbReference>
<dbReference type="Pfam" id="PF02082">
    <property type="entry name" value="Rrf2"/>
    <property type="match status" value="1"/>
</dbReference>
<dbReference type="InterPro" id="IPR036388">
    <property type="entry name" value="WH-like_DNA-bd_sf"/>
</dbReference>
<dbReference type="STRING" id="405564.SAMN04487905_103416"/>
<accession>A0A1H0S788</accession>
<dbReference type="PROSITE" id="PS51197">
    <property type="entry name" value="HTH_RRF2_2"/>
    <property type="match status" value="1"/>
</dbReference>
<dbReference type="PANTHER" id="PTHR33221:SF15">
    <property type="entry name" value="HTH-TYPE TRANSCRIPTIONAL REGULATOR YWGB-RELATED"/>
    <property type="match status" value="1"/>
</dbReference>